<dbReference type="AlphaFoldDB" id="A0AAV9INF3"/>
<feature type="transmembrane region" description="Helical" evidence="5">
    <location>
        <begin position="260"/>
        <end position="280"/>
    </location>
</feature>
<gene>
    <name evidence="7" type="ORF">GAYE_SCF66G6837</name>
</gene>
<keyword evidence="8" id="KW-1185">Reference proteome</keyword>
<dbReference type="GO" id="GO:0016020">
    <property type="term" value="C:membrane"/>
    <property type="evidence" value="ECO:0007669"/>
    <property type="project" value="UniProtKB-SubCell"/>
</dbReference>
<feature type="domain" description="Peptidase S54 rhomboid" evidence="6">
    <location>
        <begin position="165"/>
        <end position="303"/>
    </location>
</feature>
<evidence type="ECO:0000256" key="1">
    <source>
        <dbReference type="ARBA" id="ARBA00004141"/>
    </source>
</evidence>
<name>A0AAV9INF3_9RHOD</name>
<dbReference type="InterPro" id="IPR050925">
    <property type="entry name" value="Rhomboid_protease_S54"/>
</dbReference>
<dbReference type="PANTHER" id="PTHR43731">
    <property type="entry name" value="RHOMBOID PROTEASE"/>
    <property type="match status" value="1"/>
</dbReference>
<proteinExistence type="predicted"/>
<dbReference type="PANTHER" id="PTHR43731:SF26">
    <property type="entry name" value="RHOMBOID-LIKE PROTEIN 10, CHLOROPLASTIC"/>
    <property type="match status" value="1"/>
</dbReference>
<keyword evidence="3 5" id="KW-1133">Transmembrane helix</keyword>
<dbReference type="SUPFAM" id="SSF144091">
    <property type="entry name" value="Rhomboid-like"/>
    <property type="match status" value="1"/>
</dbReference>
<feature type="transmembrane region" description="Helical" evidence="5">
    <location>
        <begin position="286"/>
        <end position="303"/>
    </location>
</feature>
<reference evidence="7 8" key="1">
    <citation type="submission" date="2022-07" db="EMBL/GenBank/DDBJ databases">
        <title>Genome-wide signatures of adaptation to extreme environments.</title>
        <authorList>
            <person name="Cho C.H."/>
            <person name="Yoon H.S."/>
        </authorList>
    </citation>
    <scope>NUCLEOTIDE SEQUENCE [LARGE SCALE GENOMIC DNA]</scope>
    <source>
        <strain evidence="7 8">108.79 E11</strain>
    </source>
</reference>
<dbReference type="EMBL" id="JANCYU010000071">
    <property type="protein sequence ID" value="KAK4528889.1"/>
    <property type="molecule type" value="Genomic_DNA"/>
</dbReference>
<evidence type="ECO:0000313" key="8">
    <source>
        <dbReference type="Proteomes" id="UP001300502"/>
    </source>
</evidence>
<accession>A0AAV9INF3</accession>
<evidence type="ECO:0000256" key="2">
    <source>
        <dbReference type="ARBA" id="ARBA00022692"/>
    </source>
</evidence>
<sequence length="333" mass="37505">MIRLPYSNGFITCTFCSNSFNNCNRVRRVFVVSKLCCKTCAFKAVKLPGVSGKALNDRAALNKVFGESIPSLHNFISGGGNRRNNNNHSGRWNHFSGDSEQFFVEETVYLLGKKGRRSPSRKPKYSWSWTKILVLTNILVFLMQIATANQLVLMGAKVNEMIAQGQFYRLLTPIFLHGNIAHLLVNCYSLYSLGSTVERCFGSRRFVALYLFSGFLGCVASYFFSKNPSLGASGAIFGLVGGFAVYLKRHQYLLGESSRLGLFSIAQSLLFNVLMSFQRGSRIDNWGHLGGFVGGLLYSYLFGPNLERKRTGLNKVYLQDRPIVKQWISQWRR</sequence>
<feature type="transmembrane region" description="Helical" evidence="5">
    <location>
        <begin position="174"/>
        <end position="194"/>
    </location>
</feature>
<feature type="transmembrane region" description="Helical" evidence="5">
    <location>
        <begin position="132"/>
        <end position="154"/>
    </location>
</feature>
<organism evidence="7 8">
    <name type="scientific">Galdieria yellowstonensis</name>
    <dbReference type="NCBI Taxonomy" id="3028027"/>
    <lineage>
        <taxon>Eukaryota</taxon>
        <taxon>Rhodophyta</taxon>
        <taxon>Bangiophyceae</taxon>
        <taxon>Galdieriales</taxon>
        <taxon>Galdieriaceae</taxon>
        <taxon>Galdieria</taxon>
    </lineage>
</organism>
<dbReference type="Pfam" id="PF01694">
    <property type="entry name" value="Rhomboid"/>
    <property type="match status" value="1"/>
</dbReference>
<comment type="subcellular location">
    <subcellularLocation>
        <location evidence="1">Membrane</location>
        <topology evidence="1">Multi-pass membrane protein</topology>
    </subcellularLocation>
</comment>
<evidence type="ECO:0000256" key="3">
    <source>
        <dbReference type="ARBA" id="ARBA00022989"/>
    </source>
</evidence>
<dbReference type="Proteomes" id="UP001300502">
    <property type="component" value="Unassembled WGS sequence"/>
</dbReference>
<feature type="transmembrane region" description="Helical" evidence="5">
    <location>
        <begin position="206"/>
        <end position="224"/>
    </location>
</feature>
<dbReference type="InterPro" id="IPR035952">
    <property type="entry name" value="Rhomboid-like_sf"/>
</dbReference>
<evidence type="ECO:0000313" key="7">
    <source>
        <dbReference type="EMBL" id="KAK4528889.1"/>
    </source>
</evidence>
<evidence type="ECO:0000259" key="6">
    <source>
        <dbReference type="Pfam" id="PF01694"/>
    </source>
</evidence>
<dbReference type="Gene3D" id="1.20.1540.10">
    <property type="entry name" value="Rhomboid-like"/>
    <property type="match status" value="1"/>
</dbReference>
<dbReference type="InterPro" id="IPR022764">
    <property type="entry name" value="Peptidase_S54_rhomboid_dom"/>
</dbReference>
<keyword evidence="4 5" id="KW-0472">Membrane</keyword>
<comment type="caution">
    <text evidence="7">The sequence shown here is derived from an EMBL/GenBank/DDBJ whole genome shotgun (WGS) entry which is preliminary data.</text>
</comment>
<keyword evidence="2 5" id="KW-0812">Transmembrane</keyword>
<evidence type="ECO:0000256" key="5">
    <source>
        <dbReference type="SAM" id="Phobius"/>
    </source>
</evidence>
<dbReference type="GO" id="GO:0004252">
    <property type="term" value="F:serine-type endopeptidase activity"/>
    <property type="evidence" value="ECO:0007669"/>
    <property type="project" value="InterPro"/>
</dbReference>
<protein>
    <recommendedName>
        <fullName evidence="6">Peptidase S54 rhomboid domain-containing protein</fullName>
    </recommendedName>
</protein>
<feature type="transmembrane region" description="Helical" evidence="5">
    <location>
        <begin position="230"/>
        <end position="248"/>
    </location>
</feature>
<evidence type="ECO:0000256" key="4">
    <source>
        <dbReference type="ARBA" id="ARBA00023136"/>
    </source>
</evidence>